<reference evidence="2 3" key="1">
    <citation type="submission" date="2020-04" db="EMBL/GenBank/DDBJ databases">
        <title>MicrobeNet Type strains.</title>
        <authorList>
            <person name="Nicholson A.C."/>
        </authorList>
    </citation>
    <scope>NUCLEOTIDE SEQUENCE [LARGE SCALE GENOMIC DNA]</scope>
    <source>
        <strain evidence="2 3">JCM 3332</strain>
    </source>
</reference>
<dbReference type="AlphaFoldDB" id="A0A846YKR0"/>
<dbReference type="EMBL" id="JAAXOT010000021">
    <property type="protein sequence ID" value="NKY60226.1"/>
    <property type="molecule type" value="Genomic_DNA"/>
</dbReference>
<proteinExistence type="predicted"/>
<keyword evidence="3" id="KW-1185">Reference proteome</keyword>
<evidence type="ECO:0000313" key="2">
    <source>
        <dbReference type="EMBL" id="NKY60226.1"/>
    </source>
</evidence>
<organism evidence="2 3">
    <name type="scientific">Nocardia flavorosea</name>
    <dbReference type="NCBI Taxonomy" id="53429"/>
    <lineage>
        <taxon>Bacteria</taxon>
        <taxon>Bacillati</taxon>
        <taxon>Actinomycetota</taxon>
        <taxon>Actinomycetes</taxon>
        <taxon>Mycobacteriales</taxon>
        <taxon>Nocardiaceae</taxon>
        <taxon>Nocardia</taxon>
    </lineage>
</organism>
<feature type="compositionally biased region" description="Polar residues" evidence="1">
    <location>
        <begin position="1"/>
        <end position="12"/>
    </location>
</feature>
<evidence type="ECO:0000256" key="1">
    <source>
        <dbReference type="SAM" id="MobiDB-lite"/>
    </source>
</evidence>
<comment type="caution">
    <text evidence="2">The sequence shown here is derived from an EMBL/GenBank/DDBJ whole genome shotgun (WGS) entry which is preliminary data.</text>
</comment>
<evidence type="ECO:0000313" key="3">
    <source>
        <dbReference type="Proteomes" id="UP000570678"/>
    </source>
</evidence>
<accession>A0A846YKR0</accession>
<protein>
    <submittedName>
        <fullName evidence="2">Uncharacterized protein</fullName>
    </submittedName>
</protein>
<gene>
    <name evidence="2" type="ORF">HGA15_29625</name>
</gene>
<name>A0A846YKR0_9NOCA</name>
<sequence length="60" mass="6215">MAEGQLSPQSSDDVPVSTPLQRAAGRLQSALPEGWQVEVVDAADGSPDGGQILRALLVTE</sequence>
<feature type="region of interest" description="Disordered" evidence="1">
    <location>
        <begin position="1"/>
        <end position="22"/>
    </location>
</feature>
<dbReference type="Proteomes" id="UP000570678">
    <property type="component" value="Unassembled WGS sequence"/>
</dbReference>
<dbReference type="RefSeq" id="WP_062979033.1">
    <property type="nucleotide sequence ID" value="NZ_JAAXOT010000021.1"/>
</dbReference>